<dbReference type="Proteomes" id="UP000664859">
    <property type="component" value="Unassembled WGS sequence"/>
</dbReference>
<feature type="domain" description="Peptidase C83" evidence="5">
    <location>
        <begin position="53"/>
        <end position="274"/>
    </location>
</feature>
<organism evidence="6 7">
    <name type="scientific">Tribonema minus</name>
    <dbReference type="NCBI Taxonomy" id="303371"/>
    <lineage>
        <taxon>Eukaryota</taxon>
        <taxon>Sar</taxon>
        <taxon>Stramenopiles</taxon>
        <taxon>Ochrophyta</taxon>
        <taxon>PX clade</taxon>
        <taxon>Xanthophyceae</taxon>
        <taxon>Tribonematales</taxon>
        <taxon>Tribonemataceae</taxon>
        <taxon>Tribonema</taxon>
    </lineage>
</organism>
<protein>
    <recommendedName>
        <fullName evidence="1">glutathione gamma-glutamylcysteinyltransferase</fullName>
        <ecNumber evidence="1">2.3.2.15</ecNumber>
    </recommendedName>
</protein>
<comment type="caution">
    <text evidence="6">The sequence shown here is derived from an EMBL/GenBank/DDBJ whole genome shotgun (WGS) entry which is preliminary data.</text>
</comment>
<evidence type="ECO:0000313" key="7">
    <source>
        <dbReference type="Proteomes" id="UP000664859"/>
    </source>
</evidence>
<dbReference type="AlphaFoldDB" id="A0A835YZP7"/>
<dbReference type="InterPro" id="IPR038156">
    <property type="entry name" value="PCS_N_sf"/>
</dbReference>
<gene>
    <name evidence="6" type="ORF">JKP88DRAFT_198760</name>
</gene>
<dbReference type="GO" id="GO:0098849">
    <property type="term" value="P:cellular detoxification of cadmium ion"/>
    <property type="evidence" value="ECO:0007669"/>
    <property type="project" value="TreeGrafter"/>
</dbReference>
<dbReference type="GO" id="GO:0046938">
    <property type="term" value="P:phytochelatin biosynthetic process"/>
    <property type="evidence" value="ECO:0007669"/>
    <property type="project" value="InterPro"/>
</dbReference>
<dbReference type="Gene3D" id="3.90.70.30">
    <property type="entry name" value="Phytochelatin synthase, N-terminal domain"/>
    <property type="match status" value="1"/>
</dbReference>
<proteinExistence type="predicted"/>
<dbReference type="SUPFAM" id="SSF54001">
    <property type="entry name" value="Cysteine proteinases"/>
    <property type="match status" value="1"/>
</dbReference>
<accession>A0A835YZP7</accession>
<dbReference type="EC" id="2.3.2.15" evidence="1"/>
<dbReference type="PANTHER" id="PTHR33447:SF2">
    <property type="entry name" value="GLUTATHIONE GAMMA-GLUTAMYLCYSTEINYLTRANSFERASE"/>
    <property type="match status" value="1"/>
</dbReference>
<dbReference type="Pfam" id="PF05023">
    <property type="entry name" value="Phytochelatin"/>
    <property type="match status" value="1"/>
</dbReference>
<dbReference type="PANTHER" id="PTHR33447">
    <property type="entry name" value="GLUTATHIONE GAMMA-GLUTAMYLCYSTEINYLTRANSFERASE"/>
    <property type="match status" value="1"/>
</dbReference>
<dbReference type="PROSITE" id="PS51443">
    <property type="entry name" value="PCS"/>
    <property type="match status" value="1"/>
</dbReference>
<dbReference type="FunFam" id="3.90.70.30:FF:000001">
    <property type="entry name" value="Glutathione gamma-glutamylcysteinyltransferase 1"/>
    <property type="match status" value="1"/>
</dbReference>
<keyword evidence="4" id="KW-0479">Metal-binding</keyword>
<dbReference type="GO" id="GO:0046872">
    <property type="term" value="F:metal ion binding"/>
    <property type="evidence" value="ECO:0007669"/>
    <property type="project" value="UniProtKB-KW"/>
</dbReference>
<evidence type="ECO:0000256" key="4">
    <source>
        <dbReference type="ARBA" id="ARBA00022723"/>
    </source>
</evidence>
<evidence type="ECO:0000256" key="1">
    <source>
        <dbReference type="ARBA" id="ARBA00012468"/>
    </source>
</evidence>
<evidence type="ECO:0000256" key="3">
    <source>
        <dbReference type="ARBA" id="ARBA00022679"/>
    </source>
</evidence>
<keyword evidence="7" id="KW-1185">Reference proteome</keyword>
<evidence type="ECO:0000313" key="6">
    <source>
        <dbReference type="EMBL" id="KAG5184365.1"/>
    </source>
</evidence>
<evidence type="ECO:0000256" key="2">
    <source>
        <dbReference type="ARBA" id="ARBA00022539"/>
    </source>
</evidence>
<dbReference type="GO" id="GO:0016756">
    <property type="term" value="F:glutathione gamma-glutamylcysteinyltransferase activity"/>
    <property type="evidence" value="ECO:0007669"/>
    <property type="project" value="UniProtKB-EC"/>
</dbReference>
<dbReference type="InterPro" id="IPR038765">
    <property type="entry name" value="Papain-like_cys_pep_sf"/>
</dbReference>
<keyword evidence="3" id="KW-0808">Transferase</keyword>
<evidence type="ECO:0000259" key="5">
    <source>
        <dbReference type="PROSITE" id="PS51443"/>
    </source>
</evidence>
<dbReference type="OrthoDB" id="448954at2759"/>
<dbReference type="GO" id="GO:0010273">
    <property type="term" value="P:detoxification of copper ion"/>
    <property type="evidence" value="ECO:0007669"/>
    <property type="project" value="TreeGrafter"/>
</dbReference>
<feature type="non-terminal residue" evidence="6">
    <location>
        <position position="294"/>
    </location>
</feature>
<sequence>MSVAVLRRGLLAQQRLQLRRFASLAASSCSSTDSDCVGGSSSSGAQISPPLPSANSSFYRRPLPASCVAFSSSEGKALFSEALKEGYMEAYFNLAEQFNTQDEPAYCGLSTLSMILNALEIDPGRTWKGPWRWYHESMLDCCVSLDDIKERGISYRELAGLARCNGAACTVRDAAAVSLEDFRRVVQHITGGGHGRAHLVINYDRRVLGQTGKGHFSPIGSYNSRHDMVLVMDTARFKYPPHWVPLETAWRAMRQIEETTGKGRGFMVFYRQERKGLVFTVCRPAQERWPAVSA</sequence>
<name>A0A835YZP7_9STRA</name>
<dbReference type="EMBL" id="JAFCMP010000168">
    <property type="protein sequence ID" value="KAG5184365.1"/>
    <property type="molecule type" value="Genomic_DNA"/>
</dbReference>
<keyword evidence="2" id="KW-0104">Cadmium</keyword>
<reference evidence="6" key="1">
    <citation type="submission" date="2021-02" db="EMBL/GenBank/DDBJ databases">
        <title>First Annotated Genome of the Yellow-green Alga Tribonema minus.</title>
        <authorList>
            <person name="Mahan K.M."/>
        </authorList>
    </citation>
    <scope>NUCLEOTIDE SEQUENCE</scope>
    <source>
        <strain evidence="6">UTEX B ZZ1240</strain>
    </source>
</reference>
<dbReference type="InterPro" id="IPR007719">
    <property type="entry name" value="PCS_N"/>
</dbReference>
<dbReference type="InterPro" id="IPR040409">
    <property type="entry name" value="PCS-like"/>
</dbReference>